<comment type="subcellular location">
    <subcellularLocation>
        <location evidence="1">Membrane</location>
    </subcellularLocation>
</comment>
<accession>A0A382LY84</accession>
<feature type="non-terminal residue" evidence="4">
    <location>
        <position position="1"/>
    </location>
</feature>
<dbReference type="InterPro" id="IPR000184">
    <property type="entry name" value="Bac_surfAg_D15"/>
</dbReference>
<reference evidence="4" key="1">
    <citation type="submission" date="2018-05" db="EMBL/GenBank/DDBJ databases">
        <authorList>
            <person name="Lanie J.A."/>
            <person name="Ng W.-L."/>
            <person name="Kazmierczak K.M."/>
            <person name="Andrzejewski T.M."/>
            <person name="Davidsen T.M."/>
            <person name="Wayne K.J."/>
            <person name="Tettelin H."/>
            <person name="Glass J.I."/>
            <person name="Rusch D."/>
            <person name="Podicherti R."/>
            <person name="Tsui H.-C.T."/>
            <person name="Winkler M.E."/>
        </authorList>
    </citation>
    <scope>NUCLEOTIDE SEQUENCE</scope>
</reference>
<organism evidence="4">
    <name type="scientific">marine metagenome</name>
    <dbReference type="NCBI Taxonomy" id="408172"/>
    <lineage>
        <taxon>unclassified sequences</taxon>
        <taxon>metagenomes</taxon>
        <taxon>ecological metagenomes</taxon>
    </lineage>
</organism>
<feature type="domain" description="Bacterial surface antigen (D15)" evidence="3">
    <location>
        <begin position="47"/>
        <end position="157"/>
    </location>
</feature>
<evidence type="ECO:0000259" key="3">
    <source>
        <dbReference type="Pfam" id="PF01103"/>
    </source>
</evidence>
<keyword evidence="2" id="KW-0472">Membrane</keyword>
<protein>
    <recommendedName>
        <fullName evidence="3">Bacterial surface antigen (D15) domain-containing protein</fullName>
    </recommendedName>
</protein>
<dbReference type="Pfam" id="PF01103">
    <property type="entry name" value="Omp85"/>
    <property type="match status" value="1"/>
</dbReference>
<dbReference type="AlphaFoldDB" id="A0A382LY84"/>
<evidence type="ECO:0000256" key="1">
    <source>
        <dbReference type="ARBA" id="ARBA00004370"/>
    </source>
</evidence>
<dbReference type="GO" id="GO:0019867">
    <property type="term" value="C:outer membrane"/>
    <property type="evidence" value="ECO:0007669"/>
    <property type="project" value="InterPro"/>
</dbReference>
<sequence>NGETNGEEDLGPSRSPVLEESDNILKNVFFAEYAMPVRGTRYVERQGSNVALMNFEYRFPFLFAFGPPKNVMATYLFGHLFYDIGAAWDRQDEFWDQDVLNSKYNDPTVTSPTISGFGTGIKLFTPIGLLRIDIAWDVKNKGGYSKPQYYFSFGADW</sequence>
<gene>
    <name evidence="4" type="ORF">METZ01_LOCUS293529</name>
</gene>
<evidence type="ECO:0000313" key="4">
    <source>
        <dbReference type="EMBL" id="SVC40675.1"/>
    </source>
</evidence>
<dbReference type="Gene3D" id="2.40.160.50">
    <property type="entry name" value="membrane protein fhac: a member of the omp85/tpsb transporter family"/>
    <property type="match status" value="1"/>
</dbReference>
<evidence type="ECO:0000256" key="2">
    <source>
        <dbReference type="ARBA" id="ARBA00023136"/>
    </source>
</evidence>
<proteinExistence type="predicted"/>
<dbReference type="EMBL" id="UINC01089511">
    <property type="protein sequence ID" value="SVC40675.1"/>
    <property type="molecule type" value="Genomic_DNA"/>
</dbReference>
<name>A0A382LY84_9ZZZZ</name>